<evidence type="ECO:0000313" key="1">
    <source>
        <dbReference type="EMBL" id="QHT25841.1"/>
    </source>
</evidence>
<dbReference type="EMBL" id="MN739775">
    <property type="protein sequence ID" value="QHT25841.1"/>
    <property type="molecule type" value="Genomic_DNA"/>
</dbReference>
<dbReference type="AlphaFoldDB" id="A0A6C0EB45"/>
<reference evidence="1" key="1">
    <citation type="journal article" date="2020" name="Nature">
        <title>Giant virus diversity and host interactions through global metagenomics.</title>
        <authorList>
            <person name="Schulz F."/>
            <person name="Roux S."/>
            <person name="Paez-Espino D."/>
            <person name="Jungbluth S."/>
            <person name="Walsh D.A."/>
            <person name="Denef V.J."/>
            <person name="McMahon K.D."/>
            <person name="Konstantinidis K.T."/>
            <person name="Eloe-Fadrosh E.A."/>
            <person name="Kyrpides N.C."/>
            <person name="Woyke T."/>
        </authorList>
    </citation>
    <scope>NUCLEOTIDE SEQUENCE</scope>
    <source>
        <strain evidence="1">GVMAG-M-3300023179-27</strain>
    </source>
</reference>
<proteinExistence type="predicted"/>
<sequence length="205" mass="24550">MCPLEQIIEKCKGYIHMYVYKIINNHLIILKKIDDTLTSETKIETDEFESRIIEDIKFYSMIDTKDGKHRANKLYVEKIINLDTLEEAESVKSRIGYFTDTQWYDKYEYYNYVKNEIVNIEDWLQHCDLDDDCVDSNGIEYYLTPELAYFAENKSSSVLNENTEFIYTSTEKKKDDNLMIDYVYLSKEERERFIKVASEYLIENI</sequence>
<organism evidence="1">
    <name type="scientific">viral metagenome</name>
    <dbReference type="NCBI Taxonomy" id="1070528"/>
    <lineage>
        <taxon>unclassified sequences</taxon>
        <taxon>metagenomes</taxon>
        <taxon>organismal metagenomes</taxon>
    </lineage>
</organism>
<protein>
    <submittedName>
        <fullName evidence="1">Uncharacterized protein</fullName>
    </submittedName>
</protein>
<accession>A0A6C0EB45</accession>
<name>A0A6C0EB45_9ZZZZ</name>